<evidence type="ECO:0000313" key="2">
    <source>
        <dbReference type="Proteomes" id="UP000053477"/>
    </source>
</evidence>
<gene>
    <name evidence="1" type="ORF">SCHPADRAFT_993774</name>
</gene>
<dbReference type="AlphaFoldDB" id="A0A0H2SM56"/>
<evidence type="ECO:0000313" key="1">
    <source>
        <dbReference type="EMBL" id="KLO18166.1"/>
    </source>
</evidence>
<proteinExistence type="predicted"/>
<reference evidence="1 2" key="1">
    <citation type="submission" date="2015-04" db="EMBL/GenBank/DDBJ databases">
        <title>Complete genome sequence of Schizopora paradoxa KUC8140, a cosmopolitan wood degrader in East Asia.</title>
        <authorList>
            <consortium name="DOE Joint Genome Institute"/>
            <person name="Min B."/>
            <person name="Park H."/>
            <person name="Jang Y."/>
            <person name="Kim J.-J."/>
            <person name="Kim K.H."/>
            <person name="Pangilinan J."/>
            <person name="Lipzen A."/>
            <person name="Riley R."/>
            <person name="Grigoriev I.V."/>
            <person name="Spatafora J.W."/>
            <person name="Choi I.-G."/>
        </authorList>
    </citation>
    <scope>NUCLEOTIDE SEQUENCE [LARGE SCALE GENOMIC DNA]</scope>
    <source>
        <strain evidence="1 2">KUC8140</strain>
    </source>
</reference>
<dbReference type="EMBL" id="KQ085897">
    <property type="protein sequence ID" value="KLO18166.1"/>
    <property type="molecule type" value="Genomic_DNA"/>
</dbReference>
<accession>A0A0H2SM56</accession>
<dbReference type="InParanoid" id="A0A0H2SM56"/>
<name>A0A0H2SM56_9AGAM</name>
<sequence length="603" mass="68396">MSNILKSERWRCHHPNEDYCAQNTELLLKHLDAFFTDTTPDIEGLEGITFDESHGIDAHRHAVDKCDVLIRINRMQIEVMRRAMKRKQEDLNALVAERSRLISLIDRKITFIDKPLPTLPNETIAQILSYLYSVEERDPDVWPTDDPEETTLQRLVLDSSLSSGWRNFIRRQVPVVIKCHCSRAEYADRRTGNVHLVGDYPRVLSVEELQGEEDLDNVMGGLSTTIFADLSEEKDMEELEEIRGYPWRNLVLASDERGSSKEVTGKFVRRFGRELAYLHRLEIQPRHLTDQSAPLWNSSEADDFIRQGNLAPKLRVVRAPSGLLPCLRPILNNVAILDIAINFGDPYNAAARDSVNALLEGLANYSDTLTVLKLAPVRDHSMRCLTDVRIRARSPSLGPGDDPSSIKSKHPRLCRVAFPNLKQLKLRLSAPTTHDILSAVDCTSLSHLDITVSETWVDNSRRRGRPKETTQEISTSFLHSIFPKLMSLAIRLDSTSLLRSYESLEAPDKSGEWLLPKLVSLELYIYNWTEDALLESAERVIINRLKTAATESIRSIRVTVEAGVSAGGPGQLYNLFSKHFDTFRFFVPDVIISDSDDQSSDTW</sequence>
<dbReference type="Proteomes" id="UP000053477">
    <property type="component" value="Unassembled WGS sequence"/>
</dbReference>
<organism evidence="1 2">
    <name type="scientific">Schizopora paradoxa</name>
    <dbReference type="NCBI Taxonomy" id="27342"/>
    <lineage>
        <taxon>Eukaryota</taxon>
        <taxon>Fungi</taxon>
        <taxon>Dikarya</taxon>
        <taxon>Basidiomycota</taxon>
        <taxon>Agaricomycotina</taxon>
        <taxon>Agaricomycetes</taxon>
        <taxon>Hymenochaetales</taxon>
        <taxon>Schizoporaceae</taxon>
        <taxon>Schizopora</taxon>
    </lineage>
</organism>
<keyword evidence="2" id="KW-1185">Reference proteome</keyword>
<dbReference type="OrthoDB" id="2852593at2759"/>
<protein>
    <submittedName>
        <fullName evidence="1">Uncharacterized protein</fullName>
    </submittedName>
</protein>